<proteinExistence type="predicted"/>
<dbReference type="AlphaFoldDB" id="A0A2T6KKI3"/>
<protein>
    <submittedName>
        <fullName evidence="2">Uncharacterized protein</fullName>
    </submittedName>
</protein>
<feature type="compositionally biased region" description="Acidic residues" evidence="1">
    <location>
        <begin position="551"/>
        <end position="561"/>
    </location>
</feature>
<dbReference type="EMBL" id="QBUD01000003">
    <property type="protein sequence ID" value="PUB16445.1"/>
    <property type="molecule type" value="Genomic_DNA"/>
</dbReference>
<sequence length="561" mass="61876">MELRFMQMADQIDTIGRNVATFYEPVVADMHQVRMQARHFEKLTESLKVASLSSGLPRDVQDASTILHAATCLRDVIGKARDTVSDPRLQNIFNLMQSHCDHLLRCSKELNSLSFLMLVTTASAAESGFTIEHLVTDLREMAKQLNTTSSDISSTLSVVDAVRQDTAKVLFDTYKVIDVTLEDLDAPAATGPSQRVERVKGETPEHMAERLSADLGRLLPGLVACMQHPDAFAQRCAHIAEAIRLLDEDLNEDTDLALRTLVIAQLDDICEELDLIQADALRTLRDIAEKGTGTLELFHHHLKNDTRLNEIDAEKQKLTDTSGRLTQIKNRSQAALADLSECVKRFYGVESIFNELDAMREGVRISALNADLSERRAEINMPELRSVTEAVGDCATACGTAIRHLGDLYKEIHHVFEQIDETAIDAAIDVVENVLAASHASLDALSGQLETIHSATADCSKALTELVDLGNSAHARIASNVMAAKQLLQIANDLGSAVEHLTLDPEKVDGGVMSRVFDTYSIETERKVHYRVLPPKAENETKSQEYNGNQESDDPLEGLLF</sequence>
<organism evidence="2 3">
    <name type="scientific">Yoonia sediminilitoris</name>
    <dbReference type="NCBI Taxonomy" id="1286148"/>
    <lineage>
        <taxon>Bacteria</taxon>
        <taxon>Pseudomonadati</taxon>
        <taxon>Pseudomonadota</taxon>
        <taxon>Alphaproteobacteria</taxon>
        <taxon>Rhodobacterales</taxon>
        <taxon>Paracoccaceae</taxon>
        <taxon>Yoonia</taxon>
    </lineage>
</organism>
<evidence type="ECO:0000313" key="2">
    <source>
        <dbReference type="EMBL" id="PUB16445.1"/>
    </source>
</evidence>
<comment type="caution">
    <text evidence="2">The sequence shown here is derived from an EMBL/GenBank/DDBJ whole genome shotgun (WGS) entry which is preliminary data.</text>
</comment>
<dbReference type="RefSeq" id="WP_108386041.1">
    <property type="nucleotide sequence ID" value="NZ_QBUD01000003.1"/>
</dbReference>
<name>A0A2T6KKI3_9RHOB</name>
<evidence type="ECO:0000256" key="1">
    <source>
        <dbReference type="SAM" id="MobiDB-lite"/>
    </source>
</evidence>
<keyword evidence="3" id="KW-1185">Reference proteome</keyword>
<dbReference type="OrthoDB" id="7683233at2"/>
<accession>A0A2T6KKI3</accession>
<evidence type="ECO:0000313" key="3">
    <source>
        <dbReference type="Proteomes" id="UP000244523"/>
    </source>
</evidence>
<feature type="region of interest" description="Disordered" evidence="1">
    <location>
        <begin position="534"/>
        <end position="561"/>
    </location>
</feature>
<gene>
    <name evidence="2" type="ORF">C8N45_103302</name>
</gene>
<reference evidence="2 3" key="1">
    <citation type="submission" date="2018-04" db="EMBL/GenBank/DDBJ databases">
        <title>Genomic Encyclopedia of Archaeal and Bacterial Type Strains, Phase II (KMG-II): from individual species to whole genera.</title>
        <authorList>
            <person name="Goeker M."/>
        </authorList>
    </citation>
    <scope>NUCLEOTIDE SEQUENCE [LARGE SCALE GENOMIC DNA]</scope>
    <source>
        <strain evidence="2 3">DSM 29955</strain>
    </source>
</reference>
<dbReference type="Proteomes" id="UP000244523">
    <property type="component" value="Unassembled WGS sequence"/>
</dbReference>